<accession>A0ABR2GAA8</accession>
<comment type="caution">
    <text evidence="1">The sequence shown here is derived from an EMBL/GenBank/DDBJ whole genome shotgun (WGS) entry which is preliminary data.</text>
</comment>
<evidence type="ECO:0008006" key="3">
    <source>
        <dbReference type="Google" id="ProtNLM"/>
    </source>
</evidence>
<reference evidence="1 2" key="1">
    <citation type="journal article" date="2024" name="G3 (Bethesda)">
        <title>Genome assembly of Hibiscus sabdariffa L. provides insights into metabolisms of medicinal natural products.</title>
        <authorList>
            <person name="Kim T."/>
        </authorList>
    </citation>
    <scope>NUCLEOTIDE SEQUENCE [LARGE SCALE GENOMIC DNA]</scope>
    <source>
        <strain evidence="1">TK-2024</strain>
        <tissue evidence="1">Old leaves</tissue>
    </source>
</reference>
<sequence length="117" mass="12829">MNVDGAISGIGYIAATGVVRDSEGAWCFGYARSVASCAAMVTELWVAHDGLTQVWRVSYRTFAIRYPKIARFMLHAATLNLGEKIKHFVGRINLSNIAEQQRNGITSLSTIYPSTCN</sequence>
<proteinExistence type="predicted"/>
<gene>
    <name evidence="1" type="ORF">V6N12_049579</name>
</gene>
<evidence type="ECO:0000313" key="2">
    <source>
        <dbReference type="Proteomes" id="UP001472677"/>
    </source>
</evidence>
<evidence type="ECO:0000313" key="1">
    <source>
        <dbReference type="EMBL" id="KAK8599705.1"/>
    </source>
</evidence>
<organism evidence="1 2">
    <name type="scientific">Hibiscus sabdariffa</name>
    <name type="common">roselle</name>
    <dbReference type="NCBI Taxonomy" id="183260"/>
    <lineage>
        <taxon>Eukaryota</taxon>
        <taxon>Viridiplantae</taxon>
        <taxon>Streptophyta</taxon>
        <taxon>Embryophyta</taxon>
        <taxon>Tracheophyta</taxon>
        <taxon>Spermatophyta</taxon>
        <taxon>Magnoliopsida</taxon>
        <taxon>eudicotyledons</taxon>
        <taxon>Gunneridae</taxon>
        <taxon>Pentapetalae</taxon>
        <taxon>rosids</taxon>
        <taxon>malvids</taxon>
        <taxon>Malvales</taxon>
        <taxon>Malvaceae</taxon>
        <taxon>Malvoideae</taxon>
        <taxon>Hibiscus</taxon>
    </lineage>
</organism>
<keyword evidence="2" id="KW-1185">Reference proteome</keyword>
<protein>
    <recommendedName>
        <fullName evidence="3">RNase H type-1 domain-containing protein</fullName>
    </recommendedName>
</protein>
<dbReference type="EMBL" id="JBBPBM010000001">
    <property type="protein sequence ID" value="KAK8599705.1"/>
    <property type="molecule type" value="Genomic_DNA"/>
</dbReference>
<dbReference type="Proteomes" id="UP001472677">
    <property type="component" value="Unassembled WGS sequence"/>
</dbReference>
<name>A0ABR2GAA8_9ROSI</name>